<dbReference type="Gene3D" id="2.30.180.10">
    <property type="entry name" value="FAS1 domain"/>
    <property type="match status" value="1"/>
</dbReference>
<dbReference type="EMBL" id="KV784353">
    <property type="protein sequence ID" value="OEU23387.1"/>
    <property type="molecule type" value="Genomic_DNA"/>
</dbReference>
<dbReference type="Pfam" id="PF02469">
    <property type="entry name" value="Fasciclin"/>
    <property type="match status" value="1"/>
</dbReference>
<dbReference type="PROSITE" id="PS50213">
    <property type="entry name" value="FAS1"/>
    <property type="match status" value="1"/>
</dbReference>
<reference evidence="3 4" key="1">
    <citation type="submission" date="2016-09" db="EMBL/GenBank/DDBJ databases">
        <title>Extensive genetic diversity and differential bi-allelic expression allows diatom success in the polar Southern Ocean.</title>
        <authorList>
            <consortium name="DOE Joint Genome Institute"/>
            <person name="Mock T."/>
            <person name="Otillar R.P."/>
            <person name="Strauss J."/>
            <person name="Dupont C."/>
            <person name="Frickenhaus S."/>
            <person name="Maumus F."/>
            <person name="Mcmullan M."/>
            <person name="Sanges R."/>
            <person name="Schmutz J."/>
            <person name="Toseland A."/>
            <person name="Valas R."/>
            <person name="Veluchamy A."/>
            <person name="Ward B.J."/>
            <person name="Allen A."/>
            <person name="Barry K."/>
            <person name="Falciatore A."/>
            <person name="Ferrante M."/>
            <person name="Fortunato A.E."/>
            <person name="Gloeckner G."/>
            <person name="Gruber A."/>
            <person name="Hipkin R."/>
            <person name="Janech M."/>
            <person name="Kroth P."/>
            <person name="Leese F."/>
            <person name="Lindquist E."/>
            <person name="Lyon B.R."/>
            <person name="Martin J."/>
            <person name="Mayer C."/>
            <person name="Parker M."/>
            <person name="Quesneville H."/>
            <person name="Raymond J."/>
            <person name="Uhlig C."/>
            <person name="Valentin K.U."/>
            <person name="Worden A.Z."/>
            <person name="Armbrust E.V."/>
            <person name="Bowler C."/>
            <person name="Green B."/>
            <person name="Moulton V."/>
            <person name="Van Oosterhout C."/>
            <person name="Grigoriev I."/>
        </authorList>
    </citation>
    <scope>NUCLEOTIDE SEQUENCE [LARGE SCALE GENOMIC DNA]</scope>
    <source>
        <strain evidence="3 4">CCMP1102</strain>
    </source>
</reference>
<gene>
    <name evidence="3" type="ORF">FRACYDRAFT_233560</name>
</gene>
<evidence type="ECO:0000313" key="3">
    <source>
        <dbReference type="EMBL" id="OEU23387.1"/>
    </source>
</evidence>
<feature type="domain" description="FAS1" evidence="2">
    <location>
        <begin position="51"/>
        <end position="185"/>
    </location>
</feature>
<dbReference type="Proteomes" id="UP000095751">
    <property type="component" value="Unassembled WGS sequence"/>
</dbReference>
<organism evidence="3 4">
    <name type="scientific">Fragilariopsis cylindrus CCMP1102</name>
    <dbReference type="NCBI Taxonomy" id="635003"/>
    <lineage>
        <taxon>Eukaryota</taxon>
        <taxon>Sar</taxon>
        <taxon>Stramenopiles</taxon>
        <taxon>Ochrophyta</taxon>
        <taxon>Bacillariophyta</taxon>
        <taxon>Bacillariophyceae</taxon>
        <taxon>Bacillariophycidae</taxon>
        <taxon>Bacillariales</taxon>
        <taxon>Bacillariaceae</taxon>
        <taxon>Fragilariopsis</taxon>
    </lineage>
</organism>
<dbReference type="KEGG" id="fcy:FRACYDRAFT_233560"/>
<feature type="signal peptide" evidence="1">
    <location>
        <begin position="1"/>
        <end position="24"/>
    </location>
</feature>
<dbReference type="PANTHER" id="PTHR10900">
    <property type="entry name" value="PERIOSTIN-RELATED"/>
    <property type="match status" value="1"/>
</dbReference>
<dbReference type="PANTHER" id="PTHR10900:SF77">
    <property type="entry name" value="FI19380P1"/>
    <property type="match status" value="1"/>
</dbReference>
<dbReference type="SUPFAM" id="SSF82153">
    <property type="entry name" value="FAS1 domain"/>
    <property type="match status" value="1"/>
</dbReference>
<dbReference type="SMART" id="SM00554">
    <property type="entry name" value="FAS1"/>
    <property type="match status" value="1"/>
</dbReference>
<dbReference type="InterPro" id="IPR000782">
    <property type="entry name" value="FAS1_domain"/>
</dbReference>
<accession>A0A1E7FZ10</accession>
<dbReference type="InterPro" id="IPR036378">
    <property type="entry name" value="FAS1_dom_sf"/>
</dbReference>
<dbReference type="OrthoDB" id="286301at2759"/>
<evidence type="ECO:0000256" key="1">
    <source>
        <dbReference type="SAM" id="SignalP"/>
    </source>
</evidence>
<protein>
    <recommendedName>
        <fullName evidence="2">FAS1 domain-containing protein</fullName>
    </recommendedName>
</protein>
<evidence type="ECO:0000259" key="2">
    <source>
        <dbReference type="PROSITE" id="PS50213"/>
    </source>
</evidence>
<proteinExistence type="predicted"/>
<keyword evidence="4" id="KW-1185">Reference proteome</keyword>
<name>A0A1E7FZ10_9STRA</name>
<dbReference type="AlphaFoldDB" id="A0A1E7FZ10"/>
<dbReference type="InParanoid" id="A0A1E7FZ10"/>
<feature type="chain" id="PRO_5009193683" description="FAS1 domain-containing protein" evidence="1">
    <location>
        <begin position="25"/>
        <end position="590"/>
    </location>
</feature>
<evidence type="ECO:0000313" key="4">
    <source>
        <dbReference type="Proteomes" id="UP000095751"/>
    </source>
</evidence>
<keyword evidence="1" id="KW-0732">Signal</keyword>
<dbReference type="InterPro" id="IPR050904">
    <property type="entry name" value="Adhesion/Biosynth-related"/>
</dbReference>
<sequence length="590" mass="66142">MKINTNALTFIAVGVMMEVLLSNAAGIRNTQAKDRRFGRHLQDENDDENSCLSIMDYLCSTDDYSTLCDVLQEYELADAFIDGKWTLFAPNNEAFEGMPSSVTDDYATIMKFHVLEGEIMTFDDLICTGTVETMNGQESRTKCAMKGAEKYQTGRGNSALGTMPKIVKADISVCNGILHGVDNLLLPNLNIAGNNDDDHDSDHNIDVVGTCARHNNSEPELIDVKGNQLFRRTLIAREFLQDDDEGRIIKVTFKLCKDESELQFPDTGYGPSYIDVGVGDYFRLAPTREWWNYTGVPGGPRYSGFKGVTGTRAYSPVGPMQNNTVELMVKVTTSKYEFDKDGNPRTDCVAGESCQLGMSRLLYELPLGEDVLFTERPEQSLYVGDDCKVGYFANNINVKRGPLDGPYTINFIGQGIAPTEINVVALSELKSPQTKKVTILLADSYWSNVEWGWTKTPSNDLVRELFQQQGKYGAKLEFKYAISREDRPESTLGQGRIDIDRIKKAFNVTEKPTGTQDPNVKWLVVGNSGFKTTIYPMLLELGYDLRLAPDDEYGIYYDGPNSLYTKLLEDDDPYLRDKSPLYKYYEELEG</sequence>